<dbReference type="Pfam" id="PF00166">
    <property type="entry name" value="Cpn10"/>
    <property type="match status" value="1"/>
</dbReference>
<dbReference type="GO" id="GO:0005737">
    <property type="term" value="C:cytoplasm"/>
    <property type="evidence" value="ECO:0007669"/>
    <property type="project" value="UniProtKB-SubCell"/>
</dbReference>
<dbReference type="GO" id="GO:0046872">
    <property type="term" value="F:metal ion binding"/>
    <property type="evidence" value="ECO:0007669"/>
    <property type="project" value="TreeGrafter"/>
</dbReference>
<dbReference type="PANTHER" id="PTHR10772">
    <property type="entry name" value="10 KDA HEAT SHOCK PROTEIN"/>
    <property type="match status" value="1"/>
</dbReference>
<dbReference type="InterPro" id="IPR020818">
    <property type="entry name" value="Chaperonin_GroES"/>
</dbReference>
<evidence type="ECO:0000256" key="4">
    <source>
        <dbReference type="RuleBase" id="RU000535"/>
    </source>
</evidence>
<dbReference type="GO" id="GO:0051082">
    <property type="term" value="F:unfolded protein binding"/>
    <property type="evidence" value="ECO:0007669"/>
    <property type="project" value="TreeGrafter"/>
</dbReference>
<dbReference type="GO" id="GO:0051087">
    <property type="term" value="F:protein-folding chaperone binding"/>
    <property type="evidence" value="ECO:0007669"/>
    <property type="project" value="TreeGrafter"/>
</dbReference>
<dbReference type="FunFam" id="2.30.33.40:FF:000001">
    <property type="entry name" value="10 kDa chaperonin"/>
    <property type="match status" value="1"/>
</dbReference>
<dbReference type="PRINTS" id="PR00297">
    <property type="entry name" value="CHAPERONIN10"/>
</dbReference>
<sequence>MKIKPLGDRVVIKKIEAEEKTKSGIVLPNSAQEQPQISEVLALGEGITGDDKKKDTIKVGDRVIASKFSGTEVKLDGEEYTIIKLNDVLAIVE</sequence>
<proteinExistence type="inferred from homology"/>
<dbReference type="SUPFAM" id="SSF50129">
    <property type="entry name" value="GroES-like"/>
    <property type="match status" value="1"/>
</dbReference>
<dbReference type="InterPro" id="IPR037124">
    <property type="entry name" value="Chaperonin_GroES_sf"/>
</dbReference>
<dbReference type="CDD" id="cd00320">
    <property type="entry name" value="cpn10"/>
    <property type="match status" value="1"/>
</dbReference>
<dbReference type="EMBL" id="WSFT01000028">
    <property type="protein sequence ID" value="MBS4538078.1"/>
    <property type="molecule type" value="Genomic_DNA"/>
</dbReference>
<protein>
    <recommendedName>
        <fullName evidence="3">Co-chaperonin GroES</fullName>
    </recommendedName>
    <alternativeName>
        <fullName evidence="3">10 kDa chaperonin</fullName>
    </alternativeName>
    <alternativeName>
        <fullName evidence="3">Chaperonin-10</fullName>
        <shortName evidence="3">Cpn10</shortName>
    </alternativeName>
</protein>
<keyword evidence="2 3" id="KW-0143">Chaperone</keyword>
<comment type="subunit">
    <text evidence="3">Heptamer of 7 subunits arranged in a ring. Interacts with the chaperonin GroEL.</text>
</comment>
<comment type="function">
    <text evidence="3 4">Together with the chaperonin GroEL, plays an essential role in assisting protein folding. The GroEL-GroES system forms a nano-cage that allows encapsulation of the non-native substrate proteins and provides a physical environment optimized to promote and accelerate protein folding. GroES binds to the apical surface of the GroEL ring, thereby capping the opening of the GroEL channel.</text>
</comment>
<evidence type="ECO:0000256" key="1">
    <source>
        <dbReference type="ARBA" id="ARBA00006975"/>
    </source>
</evidence>
<dbReference type="RefSeq" id="WP_203366003.1">
    <property type="nucleotide sequence ID" value="NZ_WSFT01000028.1"/>
</dbReference>
<dbReference type="HAMAP" id="MF_00580">
    <property type="entry name" value="CH10"/>
    <property type="match status" value="1"/>
</dbReference>
<dbReference type="AlphaFoldDB" id="A0A942UT35"/>
<dbReference type="PANTHER" id="PTHR10772:SF63">
    <property type="entry name" value="20 KDA CHAPERONIN, CHLOROPLASTIC"/>
    <property type="match status" value="1"/>
</dbReference>
<keyword evidence="3" id="KW-0963">Cytoplasm</keyword>
<evidence type="ECO:0000256" key="2">
    <source>
        <dbReference type="ARBA" id="ARBA00023186"/>
    </source>
</evidence>
<evidence type="ECO:0000313" key="6">
    <source>
        <dbReference type="Proteomes" id="UP000724672"/>
    </source>
</evidence>
<dbReference type="Proteomes" id="UP000724672">
    <property type="component" value="Unassembled WGS sequence"/>
</dbReference>
<dbReference type="Gene3D" id="2.30.33.40">
    <property type="entry name" value="GroES chaperonin"/>
    <property type="match status" value="1"/>
</dbReference>
<dbReference type="PROSITE" id="PS00681">
    <property type="entry name" value="CHAPERONINS_CPN10"/>
    <property type="match status" value="1"/>
</dbReference>
<evidence type="ECO:0000313" key="5">
    <source>
        <dbReference type="EMBL" id="MBS4538078.1"/>
    </source>
</evidence>
<organism evidence="5 6">
    <name type="scientific">Anaeromonas frigoriresistens</name>
    <dbReference type="NCBI Taxonomy" id="2683708"/>
    <lineage>
        <taxon>Bacteria</taxon>
        <taxon>Bacillati</taxon>
        <taxon>Bacillota</taxon>
        <taxon>Tissierellia</taxon>
        <taxon>Tissierellales</taxon>
        <taxon>Thermohalobacteraceae</taxon>
        <taxon>Anaeromonas</taxon>
    </lineage>
</organism>
<dbReference type="GO" id="GO:0005524">
    <property type="term" value="F:ATP binding"/>
    <property type="evidence" value="ECO:0007669"/>
    <property type="project" value="InterPro"/>
</dbReference>
<dbReference type="GO" id="GO:0044183">
    <property type="term" value="F:protein folding chaperone"/>
    <property type="evidence" value="ECO:0007669"/>
    <property type="project" value="InterPro"/>
</dbReference>
<dbReference type="InterPro" id="IPR011032">
    <property type="entry name" value="GroES-like_sf"/>
</dbReference>
<reference evidence="5" key="1">
    <citation type="submission" date="2019-12" db="EMBL/GenBank/DDBJ databases">
        <title>Clostridiaceae gen. nov. sp. nov., isolated from sediment in Xinjiang, China.</title>
        <authorList>
            <person name="Zhang R."/>
        </authorList>
    </citation>
    <scope>NUCLEOTIDE SEQUENCE</scope>
    <source>
        <strain evidence="5">D2Q-11</strain>
    </source>
</reference>
<dbReference type="NCBIfam" id="NF001531">
    <property type="entry name" value="PRK00364.2-2"/>
    <property type="match status" value="1"/>
</dbReference>
<evidence type="ECO:0000256" key="3">
    <source>
        <dbReference type="HAMAP-Rule" id="MF_00580"/>
    </source>
</evidence>
<comment type="similarity">
    <text evidence="1 3 4">Belongs to the GroES chaperonin family.</text>
</comment>
<name>A0A942UT35_9FIRM</name>
<comment type="subcellular location">
    <subcellularLocation>
        <location evidence="3">Cytoplasm</location>
    </subcellularLocation>
</comment>
<comment type="caution">
    <text evidence="5">The sequence shown here is derived from an EMBL/GenBank/DDBJ whole genome shotgun (WGS) entry which is preliminary data.</text>
</comment>
<keyword evidence="6" id="KW-1185">Reference proteome</keyword>
<accession>A0A942UT35</accession>
<dbReference type="SMART" id="SM00883">
    <property type="entry name" value="Cpn10"/>
    <property type="match status" value="1"/>
</dbReference>
<dbReference type="InterPro" id="IPR018369">
    <property type="entry name" value="Chaprnonin_Cpn10_CS"/>
</dbReference>
<gene>
    <name evidence="3" type="primary">groES</name>
    <name evidence="3" type="synonym">groS</name>
    <name evidence="5" type="ORF">GOQ27_06370</name>
</gene>